<dbReference type="AlphaFoldDB" id="A0AAD7BY57"/>
<gene>
    <name evidence="1" type="ORF">B0H17DRAFT_961532</name>
</gene>
<sequence length="77" mass="9385">RIRKSVRYMSQSRTIIYKKVFLSIWNHLRIRSLNWIYFGTLLKSEWWKRTDFKRDNALDICHLESNQSKAAQRTIPA</sequence>
<proteinExistence type="predicted"/>
<comment type="caution">
    <text evidence="1">The sequence shown here is derived from an EMBL/GenBank/DDBJ whole genome shotgun (WGS) entry which is preliminary data.</text>
</comment>
<accession>A0AAD7BY57</accession>
<reference evidence="1" key="1">
    <citation type="submission" date="2023-03" db="EMBL/GenBank/DDBJ databases">
        <title>Massive genome expansion in bonnet fungi (Mycena s.s.) driven by repeated elements and novel gene families across ecological guilds.</title>
        <authorList>
            <consortium name="Lawrence Berkeley National Laboratory"/>
            <person name="Harder C.B."/>
            <person name="Miyauchi S."/>
            <person name="Viragh M."/>
            <person name="Kuo A."/>
            <person name="Thoen E."/>
            <person name="Andreopoulos B."/>
            <person name="Lu D."/>
            <person name="Skrede I."/>
            <person name="Drula E."/>
            <person name="Henrissat B."/>
            <person name="Morin E."/>
            <person name="Kohler A."/>
            <person name="Barry K."/>
            <person name="LaButti K."/>
            <person name="Morin E."/>
            <person name="Salamov A."/>
            <person name="Lipzen A."/>
            <person name="Mereny Z."/>
            <person name="Hegedus B."/>
            <person name="Baldrian P."/>
            <person name="Stursova M."/>
            <person name="Weitz H."/>
            <person name="Taylor A."/>
            <person name="Grigoriev I.V."/>
            <person name="Nagy L.G."/>
            <person name="Martin F."/>
            <person name="Kauserud H."/>
        </authorList>
    </citation>
    <scope>NUCLEOTIDE SEQUENCE</scope>
    <source>
        <strain evidence="1">CBHHK067</strain>
    </source>
</reference>
<organism evidence="1 2">
    <name type="scientific">Mycena rosella</name>
    <name type="common">Pink bonnet</name>
    <name type="synonym">Agaricus rosellus</name>
    <dbReference type="NCBI Taxonomy" id="1033263"/>
    <lineage>
        <taxon>Eukaryota</taxon>
        <taxon>Fungi</taxon>
        <taxon>Dikarya</taxon>
        <taxon>Basidiomycota</taxon>
        <taxon>Agaricomycotina</taxon>
        <taxon>Agaricomycetes</taxon>
        <taxon>Agaricomycetidae</taxon>
        <taxon>Agaricales</taxon>
        <taxon>Marasmiineae</taxon>
        <taxon>Mycenaceae</taxon>
        <taxon>Mycena</taxon>
    </lineage>
</organism>
<keyword evidence="2" id="KW-1185">Reference proteome</keyword>
<evidence type="ECO:0000313" key="2">
    <source>
        <dbReference type="Proteomes" id="UP001221757"/>
    </source>
</evidence>
<evidence type="ECO:0000313" key="1">
    <source>
        <dbReference type="EMBL" id="KAJ7634022.1"/>
    </source>
</evidence>
<dbReference type="EMBL" id="JARKIE010000477">
    <property type="protein sequence ID" value="KAJ7634022.1"/>
    <property type="molecule type" value="Genomic_DNA"/>
</dbReference>
<name>A0AAD7BY57_MYCRO</name>
<protein>
    <submittedName>
        <fullName evidence="1">Uncharacterized protein</fullName>
    </submittedName>
</protein>
<dbReference type="Proteomes" id="UP001221757">
    <property type="component" value="Unassembled WGS sequence"/>
</dbReference>
<feature type="non-terminal residue" evidence="1">
    <location>
        <position position="1"/>
    </location>
</feature>